<dbReference type="PANTHER" id="PTHR22870">
    <property type="entry name" value="REGULATOR OF CHROMOSOME CONDENSATION"/>
    <property type="match status" value="1"/>
</dbReference>
<protein>
    <recommendedName>
        <fullName evidence="4">RCC1-like domain-containing protein</fullName>
    </recommendedName>
</protein>
<feature type="repeat" description="RCC1" evidence="2">
    <location>
        <begin position="348"/>
        <end position="386"/>
    </location>
</feature>
<feature type="compositionally biased region" description="Low complexity" evidence="3">
    <location>
        <begin position="471"/>
        <end position="486"/>
    </location>
</feature>
<feature type="repeat" description="RCC1" evidence="2">
    <location>
        <begin position="30"/>
        <end position="81"/>
    </location>
</feature>
<dbReference type="Proteomes" id="UP000256970">
    <property type="component" value="Unassembled WGS sequence"/>
</dbReference>
<dbReference type="InterPro" id="IPR051210">
    <property type="entry name" value="Ub_ligase/GEF_domain"/>
</dbReference>
<dbReference type="PANTHER" id="PTHR22870:SF360">
    <property type="entry name" value="ULTRAVIOLET-B RECEPTOR UVR8"/>
    <property type="match status" value="1"/>
</dbReference>
<dbReference type="Gene3D" id="2.130.10.30">
    <property type="entry name" value="Regulator of chromosome condensation 1/beta-lactamase-inhibitor protein II"/>
    <property type="match status" value="2"/>
</dbReference>
<dbReference type="AlphaFoldDB" id="A0A383WKX0"/>
<dbReference type="SUPFAM" id="SSF50985">
    <property type="entry name" value="RCC1/BLIP-II"/>
    <property type="match status" value="2"/>
</dbReference>
<organism evidence="5 6">
    <name type="scientific">Tetradesmus obliquus</name>
    <name type="common">Green alga</name>
    <name type="synonym">Acutodesmus obliquus</name>
    <dbReference type="NCBI Taxonomy" id="3088"/>
    <lineage>
        <taxon>Eukaryota</taxon>
        <taxon>Viridiplantae</taxon>
        <taxon>Chlorophyta</taxon>
        <taxon>core chlorophytes</taxon>
        <taxon>Chlorophyceae</taxon>
        <taxon>CS clade</taxon>
        <taxon>Sphaeropleales</taxon>
        <taxon>Scenedesmaceae</taxon>
        <taxon>Tetradesmus</taxon>
    </lineage>
</organism>
<dbReference type="STRING" id="3088.A0A383WKX0"/>
<keyword evidence="1" id="KW-0677">Repeat</keyword>
<feature type="repeat" description="RCC1" evidence="2">
    <location>
        <begin position="83"/>
        <end position="134"/>
    </location>
</feature>
<dbReference type="Pfam" id="PF25390">
    <property type="entry name" value="WD40_RLD"/>
    <property type="match status" value="1"/>
</dbReference>
<keyword evidence="6" id="KW-1185">Reference proteome</keyword>
<proteinExistence type="predicted"/>
<evidence type="ECO:0000259" key="4">
    <source>
        <dbReference type="Pfam" id="PF25390"/>
    </source>
</evidence>
<reference evidence="5 6" key="1">
    <citation type="submission" date="2016-10" db="EMBL/GenBank/DDBJ databases">
        <authorList>
            <person name="Cai Z."/>
        </authorList>
    </citation>
    <scope>NUCLEOTIDE SEQUENCE [LARGE SCALE GENOMIC DNA]</scope>
</reference>
<feature type="repeat" description="RCC1" evidence="2">
    <location>
        <begin position="296"/>
        <end position="347"/>
    </location>
</feature>
<accession>A0A383WKX0</accession>
<feature type="repeat" description="RCC1" evidence="2">
    <location>
        <begin position="187"/>
        <end position="243"/>
    </location>
</feature>
<gene>
    <name evidence="5" type="ORF">BQ4739_LOCUS18384</name>
</gene>
<dbReference type="PROSITE" id="PS00626">
    <property type="entry name" value="RCC1_2"/>
    <property type="match status" value="4"/>
</dbReference>
<evidence type="ECO:0000256" key="2">
    <source>
        <dbReference type="PROSITE-ProRule" id="PRU00235"/>
    </source>
</evidence>
<feature type="domain" description="RCC1-like" evidence="4">
    <location>
        <begin position="10"/>
        <end position="225"/>
    </location>
</feature>
<feature type="repeat" description="RCC1" evidence="2">
    <location>
        <begin position="135"/>
        <end position="186"/>
    </location>
</feature>
<feature type="region of interest" description="Disordered" evidence="3">
    <location>
        <begin position="440"/>
        <end position="486"/>
    </location>
</feature>
<feature type="repeat" description="RCC1" evidence="2">
    <location>
        <begin position="244"/>
        <end position="295"/>
    </location>
</feature>
<dbReference type="EMBL" id="FNXT01001302">
    <property type="protein sequence ID" value="SZX78061.1"/>
    <property type="molecule type" value="Genomic_DNA"/>
</dbReference>
<evidence type="ECO:0000256" key="1">
    <source>
        <dbReference type="ARBA" id="ARBA00022737"/>
    </source>
</evidence>
<dbReference type="InterPro" id="IPR000408">
    <property type="entry name" value="Reg_chr_condens"/>
</dbReference>
<dbReference type="InterPro" id="IPR009091">
    <property type="entry name" value="RCC1/BLIP-II"/>
</dbReference>
<dbReference type="PROSITE" id="PS50012">
    <property type="entry name" value="RCC1_3"/>
    <property type="match status" value="7"/>
</dbReference>
<name>A0A383WKX0_TETOB</name>
<evidence type="ECO:0000256" key="3">
    <source>
        <dbReference type="SAM" id="MobiDB-lite"/>
    </source>
</evidence>
<dbReference type="PRINTS" id="PR00633">
    <property type="entry name" value="RCCNDNSATION"/>
</dbReference>
<sequence length="486" mass="49684">MAEASAAADLASVVQVSCGSSHTVALLDCNVVASWGRGEDGQLGHGDAEQVDAPRAVHALLGADVSAVCCGAEYTVAVSKQHRRVYSWGWGDFGRLGHGDCTDVFVPRLVDFFNGMAVKQVACGDTHTLVCTDSGELYTFGRNQNGQLGHGNTNDLLSPQRVAGLQGKVVTSVAGGAEHSVIATDKGEVYAWGWGRYGNLGDGDRQDRHAPAAVNSASIDSSSAGSVTSVACGWRHSAAVTSDGRVFTFGWSKYGQLGLGDHEDRLVPAEVSGLAGRHVVAIAGGWRHTMALDSEGGVWAWGWNKFGQLGIGSTEDQASPVAVSSLAGSPIAQLACGWRHTVAVGRAGQVFSWGRGVNGQLGHGLERDEARPRTLAALCRGAVNVARLVASARPQGGYVAPADRYAVVPSGEDCGGDAGVPEGLPDSAVPEMVEVPGVPDSSSTGLLGNGSGLAGECFSGEGGPPAKRQHVAAPAGSADDAAVPGS</sequence>
<evidence type="ECO:0000313" key="6">
    <source>
        <dbReference type="Proteomes" id="UP000256970"/>
    </source>
</evidence>
<dbReference type="Pfam" id="PF00415">
    <property type="entry name" value="RCC1"/>
    <property type="match status" value="3"/>
</dbReference>
<dbReference type="InterPro" id="IPR058923">
    <property type="entry name" value="RCC1-like_dom"/>
</dbReference>
<evidence type="ECO:0000313" key="5">
    <source>
        <dbReference type="EMBL" id="SZX78061.1"/>
    </source>
</evidence>